<dbReference type="EMBL" id="LCBN01000006">
    <property type="protein sequence ID" value="KKS14174.1"/>
    <property type="molecule type" value="Genomic_DNA"/>
</dbReference>
<name>A0A0G0WN32_9BACT</name>
<protein>
    <submittedName>
        <fullName evidence="1">Uncharacterized protein</fullName>
    </submittedName>
</protein>
<comment type="caution">
    <text evidence="1">The sequence shown here is derived from an EMBL/GenBank/DDBJ whole genome shotgun (WGS) entry which is preliminary data.</text>
</comment>
<organism evidence="1 2">
    <name type="scientific">Candidatus Daviesbacteria bacterium GW2011_GWB1_41_5</name>
    <dbReference type="NCBI Taxonomy" id="1618429"/>
    <lineage>
        <taxon>Bacteria</taxon>
        <taxon>Candidatus Daviesiibacteriota</taxon>
    </lineage>
</organism>
<dbReference type="Proteomes" id="UP000034753">
    <property type="component" value="Unassembled WGS sequence"/>
</dbReference>
<sequence length="164" mass="18805">MLVEKVVCGVPFYICETSAVRYRETWHRQLYNEIAVLFYGMQEKIHLRGSHTENLDKIAQTGSDGQHPGIGSLIYAVPYQHVVSIFYPFSRAATCMLVYKSSGLVECTGDSDNMGRNFNRFEFIVPPKEALLGIIDLREVTRKSKRLRSLDKEVMHRMDNIGWA</sequence>
<reference evidence="1 2" key="1">
    <citation type="journal article" date="2015" name="Nature">
        <title>rRNA introns, odd ribosomes, and small enigmatic genomes across a large radiation of phyla.</title>
        <authorList>
            <person name="Brown C.T."/>
            <person name="Hug L.A."/>
            <person name="Thomas B.C."/>
            <person name="Sharon I."/>
            <person name="Castelle C.J."/>
            <person name="Singh A."/>
            <person name="Wilkins M.J."/>
            <person name="Williams K.H."/>
            <person name="Banfield J.F."/>
        </authorList>
    </citation>
    <scope>NUCLEOTIDE SEQUENCE [LARGE SCALE GENOMIC DNA]</scope>
</reference>
<dbReference type="AlphaFoldDB" id="A0A0G0WN32"/>
<evidence type="ECO:0000313" key="2">
    <source>
        <dbReference type="Proteomes" id="UP000034753"/>
    </source>
</evidence>
<evidence type="ECO:0000313" key="1">
    <source>
        <dbReference type="EMBL" id="KKS14174.1"/>
    </source>
</evidence>
<gene>
    <name evidence="1" type="ORF">UU67_C0006G0014</name>
</gene>
<proteinExistence type="predicted"/>
<accession>A0A0G0WN32</accession>